<dbReference type="EMBL" id="CAKOGP040000668">
    <property type="protein sequence ID" value="CAJ1937936.1"/>
    <property type="molecule type" value="Genomic_DNA"/>
</dbReference>
<organism evidence="2 3">
    <name type="scientific">Cylindrotheca closterium</name>
    <dbReference type="NCBI Taxonomy" id="2856"/>
    <lineage>
        <taxon>Eukaryota</taxon>
        <taxon>Sar</taxon>
        <taxon>Stramenopiles</taxon>
        <taxon>Ochrophyta</taxon>
        <taxon>Bacillariophyta</taxon>
        <taxon>Bacillariophyceae</taxon>
        <taxon>Bacillariophycidae</taxon>
        <taxon>Bacillariales</taxon>
        <taxon>Bacillariaceae</taxon>
        <taxon>Cylindrotheca</taxon>
    </lineage>
</organism>
<protein>
    <submittedName>
        <fullName evidence="2">Uncharacterized protein</fullName>
    </submittedName>
</protein>
<accession>A0AAD2CP38</accession>
<proteinExistence type="predicted"/>
<dbReference type="Proteomes" id="UP001295423">
    <property type="component" value="Unassembled WGS sequence"/>
</dbReference>
<dbReference type="AlphaFoldDB" id="A0AAD2CP38"/>
<name>A0AAD2CP38_9STRA</name>
<evidence type="ECO:0000256" key="1">
    <source>
        <dbReference type="SAM" id="Phobius"/>
    </source>
</evidence>
<keyword evidence="1" id="KW-0472">Membrane</keyword>
<keyword evidence="1" id="KW-0812">Transmembrane</keyword>
<sequence>MARLGRKRKRHETPSQSSSKALKVFVCVGTPIVLLQLVFVFQLMHKSKREDDNNIAATTATTTAAGASPIIIGDANNVAGNIANPSTDNAPSSPVGSFNGYPITYQESQDGLASSVHCIGESYAPNHVIKRKGLTFDMSWQHRSCQFDFFCYDLTSHEYVIFEGPTEQEATTPALFPEHADISQSYMMVNQTHHIPGLPYDIAIGGLNGKWTHEGMVRLKWYPTIRNELPKNFYALPSDVVMIPFHSLASFNPGHLVWDDFLPIYTLMHIFGMEKHHLLAMRYILPGDGLWASCDWREDRKEDCAFMLKKFGNLMVSNPKDVLPFSTSKEPRFQLLPAAAAAGDNPPQSNLVCARQGLAGMGSLTDHGTKKGHGWEPTDYEIVHNHGRGGQLWRFRNFMLGNLGIPVSDAPPPTPLKIIFSEGSSKASYRNFDWKHHIDALLAADLGDNVMVESYKFSKFSLKEQVDIISQAAIFVTAGGGGAVTATFLSRGASAIIFYGSNTGLRNGRMSGTPARLDYDYFNNMGYVRIHWVGMKKADAHAIRLAREKSPEQIEDIDGFISLIKHDLDIIRKERRQYDAANPSSP</sequence>
<keyword evidence="3" id="KW-1185">Reference proteome</keyword>
<feature type="transmembrane region" description="Helical" evidence="1">
    <location>
        <begin position="21"/>
        <end position="44"/>
    </location>
</feature>
<gene>
    <name evidence="2" type="ORF">CYCCA115_LOCUS5892</name>
</gene>
<evidence type="ECO:0000313" key="3">
    <source>
        <dbReference type="Proteomes" id="UP001295423"/>
    </source>
</evidence>
<reference evidence="2" key="1">
    <citation type="submission" date="2023-08" db="EMBL/GenBank/DDBJ databases">
        <authorList>
            <person name="Audoor S."/>
            <person name="Bilcke G."/>
        </authorList>
    </citation>
    <scope>NUCLEOTIDE SEQUENCE</scope>
</reference>
<comment type="caution">
    <text evidence="2">The sequence shown here is derived from an EMBL/GenBank/DDBJ whole genome shotgun (WGS) entry which is preliminary data.</text>
</comment>
<keyword evidence="1" id="KW-1133">Transmembrane helix</keyword>
<evidence type="ECO:0000313" key="2">
    <source>
        <dbReference type="EMBL" id="CAJ1937936.1"/>
    </source>
</evidence>